<evidence type="ECO:0000256" key="4">
    <source>
        <dbReference type="ARBA" id="ARBA00023136"/>
    </source>
</evidence>
<evidence type="ECO:0000256" key="2">
    <source>
        <dbReference type="ARBA" id="ARBA00022692"/>
    </source>
</evidence>
<feature type="non-terminal residue" evidence="5">
    <location>
        <position position="1"/>
    </location>
</feature>
<evidence type="ECO:0000256" key="3">
    <source>
        <dbReference type="ARBA" id="ARBA00022989"/>
    </source>
</evidence>
<evidence type="ECO:0000313" key="5">
    <source>
        <dbReference type="EMBL" id="CAF1077384.1"/>
    </source>
</evidence>
<dbReference type="GO" id="GO:0016020">
    <property type="term" value="C:membrane"/>
    <property type="evidence" value="ECO:0007669"/>
    <property type="project" value="UniProtKB-SubCell"/>
</dbReference>
<reference evidence="5" key="1">
    <citation type="submission" date="2021-02" db="EMBL/GenBank/DDBJ databases">
        <authorList>
            <person name="Nowell W R."/>
        </authorList>
    </citation>
    <scope>NUCLEOTIDE SEQUENCE</scope>
</reference>
<evidence type="ECO:0008006" key="8">
    <source>
        <dbReference type="Google" id="ProtNLM"/>
    </source>
</evidence>
<dbReference type="EMBL" id="CAJNOQ010004875">
    <property type="protein sequence ID" value="CAF1077384.1"/>
    <property type="molecule type" value="Genomic_DNA"/>
</dbReference>
<keyword evidence="2" id="KW-0812">Transmembrane</keyword>
<name>A0A814MJM5_9BILA</name>
<comment type="subcellular location">
    <subcellularLocation>
        <location evidence="1">Membrane</location>
    </subcellularLocation>
</comment>
<evidence type="ECO:0000256" key="1">
    <source>
        <dbReference type="ARBA" id="ARBA00004370"/>
    </source>
</evidence>
<dbReference type="Proteomes" id="UP000663829">
    <property type="component" value="Unassembled WGS sequence"/>
</dbReference>
<evidence type="ECO:0000313" key="7">
    <source>
        <dbReference type="Proteomes" id="UP000663829"/>
    </source>
</evidence>
<protein>
    <recommendedName>
        <fullName evidence="8">GPS domain-containing protein</fullName>
    </recommendedName>
</protein>
<dbReference type="Proteomes" id="UP000681722">
    <property type="component" value="Unassembled WGS sequence"/>
</dbReference>
<sequence>CNDTLITFDDIASNSSGLIPSGYKNLIWLDTYYQDVTSSPFPTFNQTGFLTARVSGAYVGYGGAWFAVFSNSSYTFTLHSIVISAVWDHSLSLNIDARRFEQQRRHPRPKVLLKQQSWMRRTNISYSILTSGDNVSVSTLADALQAYYRSLAIATSFPLLFVNADIMQNIIENRINTDILRNSTEIYLQSVAPVSSNTLTSGAAFFSFIGGRSITNISDIDNQIQNVSVAYYLPNTQLLSSVIRLKSLLIDVTANYQINDTKTSILASSVIIISTDPQINAIGVQLFFKLKYVEYSSVTDKTIDSRETRSLQCSYWAGSGWSSSGCGGTPTLRSNTSDNSLLYECNCTHLATFALIYVLSSKNVVLILFCY</sequence>
<dbReference type="EMBL" id="CAJOBC010004875">
    <property type="protein sequence ID" value="CAF3843715.1"/>
    <property type="molecule type" value="Genomic_DNA"/>
</dbReference>
<dbReference type="AlphaFoldDB" id="A0A814MJM5"/>
<keyword evidence="4" id="KW-0472">Membrane</keyword>
<comment type="caution">
    <text evidence="5">The sequence shown here is derived from an EMBL/GenBank/DDBJ whole genome shotgun (WGS) entry which is preliminary data.</text>
</comment>
<dbReference type="Pfam" id="PF01825">
    <property type="entry name" value="GPS"/>
    <property type="match status" value="1"/>
</dbReference>
<dbReference type="Gene3D" id="2.60.220.50">
    <property type="match status" value="1"/>
</dbReference>
<dbReference type="InterPro" id="IPR046338">
    <property type="entry name" value="GAIN_dom_sf"/>
</dbReference>
<accession>A0A814MJM5</accession>
<organism evidence="5 7">
    <name type="scientific">Didymodactylos carnosus</name>
    <dbReference type="NCBI Taxonomy" id="1234261"/>
    <lineage>
        <taxon>Eukaryota</taxon>
        <taxon>Metazoa</taxon>
        <taxon>Spiralia</taxon>
        <taxon>Gnathifera</taxon>
        <taxon>Rotifera</taxon>
        <taxon>Eurotatoria</taxon>
        <taxon>Bdelloidea</taxon>
        <taxon>Philodinida</taxon>
        <taxon>Philodinidae</taxon>
        <taxon>Didymodactylos</taxon>
    </lineage>
</organism>
<proteinExistence type="predicted"/>
<keyword evidence="7" id="KW-1185">Reference proteome</keyword>
<keyword evidence="3" id="KW-1133">Transmembrane helix</keyword>
<evidence type="ECO:0000313" key="6">
    <source>
        <dbReference type="EMBL" id="CAF3843715.1"/>
    </source>
</evidence>
<gene>
    <name evidence="5" type="ORF">GPM918_LOCUS17593</name>
    <name evidence="6" type="ORF">SRO942_LOCUS17590</name>
</gene>
<dbReference type="InterPro" id="IPR000203">
    <property type="entry name" value="GPS"/>
</dbReference>